<feature type="domain" description="ANTAR" evidence="5">
    <location>
        <begin position="125"/>
        <end position="186"/>
    </location>
</feature>
<evidence type="ECO:0000256" key="2">
    <source>
        <dbReference type="ARBA" id="ARBA00024867"/>
    </source>
</evidence>
<dbReference type="InterPro" id="IPR008327">
    <property type="entry name" value="Sig_transdc_resp-reg_antiterm"/>
</dbReference>
<dbReference type="PIRSF" id="PIRSF036382">
    <property type="entry name" value="RR_antiterm"/>
    <property type="match status" value="1"/>
</dbReference>
<dbReference type="PROSITE" id="PS50110">
    <property type="entry name" value="RESPONSE_REGULATORY"/>
    <property type="match status" value="1"/>
</dbReference>
<evidence type="ECO:0000259" key="5">
    <source>
        <dbReference type="PROSITE" id="PS50921"/>
    </source>
</evidence>
<protein>
    <recommendedName>
        <fullName evidence="1">Stage 0 sporulation protein A homolog</fullName>
    </recommendedName>
</protein>
<accession>A0A1T4PDI8</accession>
<dbReference type="AlphaFoldDB" id="A0A1T4PDI8"/>
<evidence type="ECO:0000256" key="1">
    <source>
        <dbReference type="ARBA" id="ARBA00018672"/>
    </source>
</evidence>
<dbReference type="RefSeq" id="WP_078665311.1">
    <property type="nucleotide sequence ID" value="NZ_FUXM01000011.1"/>
</dbReference>
<dbReference type="Gene3D" id="1.10.10.10">
    <property type="entry name" value="Winged helix-like DNA-binding domain superfamily/Winged helix DNA-binding domain"/>
    <property type="match status" value="1"/>
</dbReference>
<dbReference type="Pfam" id="PF00072">
    <property type="entry name" value="Response_reg"/>
    <property type="match status" value="1"/>
</dbReference>
<dbReference type="InterPro" id="IPR011006">
    <property type="entry name" value="CheY-like_superfamily"/>
</dbReference>
<feature type="domain" description="Response regulatory" evidence="4">
    <location>
        <begin position="4"/>
        <end position="119"/>
    </location>
</feature>
<keyword evidence="7" id="KW-1185">Reference proteome</keyword>
<comment type="caution">
    <text evidence="3">Lacks conserved residue(s) required for the propagation of feature annotation.</text>
</comment>
<dbReference type="InterPro" id="IPR001789">
    <property type="entry name" value="Sig_transdc_resp-reg_receiver"/>
</dbReference>
<comment type="function">
    <text evidence="2">May play the central regulatory role in sporulation. It may be an element of the effector pathway responsible for the activation of sporulation genes in response to nutritional stress. Spo0A may act in concert with spo0H (a sigma factor) to control the expression of some genes that are critical to the sporulation process.</text>
</comment>
<dbReference type="GO" id="GO:0003723">
    <property type="term" value="F:RNA binding"/>
    <property type="evidence" value="ECO:0007669"/>
    <property type="project" value="InterPro"/>
</dbReference>
<dbReference type="EMBL" id="FUXM01000011">
    <property type="protein sequence ID" value="SJZ89604.1"/>
    <property type="molecule type" value="Genomic_DNA"/>
</dbReference>
<dbReference type="PANTHER" id="PTHR43367:SF1">
    <property type="entry name" value="TWO-COMPONENT RESPONSE REGULATOR-LIKE APRR6-RELATED"/>
    <property type="match status" value="1"/>
</dbReference>
<proteinExistence type="predicted"/>
<dbReference type="PANTHER" id="PTHR43367">
    <property type="match status" value="1"/>
</dbReference>
<dbReference type="InterPro" id="IPR036388">
    <property type="entry name" value="WH-like_DNA-bd_sf"/>
</dbReference>
<dbReference type="GO" id="GO:0000160">
    <property type="term" value="P:phosphorelay signal transduction system"/>
    <property type="evidence" value="ECO:0007669"/>
    <property type="project" value="InterPro"/>
</dbReference>
<dbReference type="OrthoDB" id="9808843at2"/>
<dbReference type="SMART" id="SM01012">
    <property type="entry name" value="ANTAR"/>
    <property type="match status" value="1"/>
</dbReference>
<gene>
    <name evidence="6" type="ORF">SAMN02745885_01231</name>
</gene>
<dbReference type="InterPro" id="IPR005561">
    <property type="entry name" value="ANTAR"/>
</dbReference>
<name>A0A1T4PDI8_9FIRM</name>
<dbReference type="Proteomes" id="UP000189933">
    <property type="component" value="Unassembled WGS sequence"/>
</dbReference>
<evidence type="ECO:0000256" key="3">
    <source>
        <dbReference type="PROSITE-ProRule" id="PRU00169"/>
    </source>
</evidence>
<dbReference type="Pfam" id="PF03861">
    <property type="entry name" value="ANTAR"/>
    <property type="match status" value="1"/>
</dbReference>
<sequence>MQLRTVVAEKDGRTRNKIKEILSRAGFIVIGEASDSATALTLARATQPDLVVLATNLPGLPYLELVRILDQERLAPVLVLANYSQAEELRTIVQTSWAVSYLLKPVNELNLLPAVDLALARFRQSQELIREIQSLKDDLETRKLLDQAKAMLIKYRQMTEEQAYRYIQKLAMDKRQTKAEVARAIILAFAE</sequence>
<evidence type="ECO:0000259" key="4">
    <source>
        <dbReference type="PROSITE" id="PS50110"/>
    </source>
</evidence>
<dbReference type="PROSITE" id="PS50921">
    <property type="entry name" value="ANTAR"/>
    <property type="match status" value="1"/>
</dbReference>
<dbReference type="Gene3D" id="3.40.50.2300">
    <property type="match status" value="1"/>
</dbReference>
<organism evidence="6 7">
    <name type="scientific">Carboxydocella sporoproducens DSM 16521</name>
    <dbReference type="NCBI Taxonomy" id="1121270"/>
    <lineage>
        <taxon>Bacteria</taxon>
        <taxon>Bacillati</taxon>
        <taxon>Bacillota</taxon>
        <taxon>Clostridia</taxon>
        <taxon>Eubacteriales</taxon>
        <taxon>Clostridiales Family XVI. Incertae Sedis</taxon>
        <taxon>Carboxydocella</taxon>
    </lineage>
</organism>
<evidence type="ECO:0000313" key="6">
    <source>
        <dbReference type="EMBL" id="SJZ89604.1"/>
    </source>
</evidence>
<evidence type="ECO:0000313" key="7">
    <source>
        <dbReference type="Proteomes" id="UP000189933"/>
    </source>
</evidence>
<dbReference type="SUPFAM" id="SSF52172">
    <property type="entry name" value="CheY-like"/>
    <property type="match status" value="1"/>
</dbReference>
<reference evidence="7" key="1">
    <citation type="submission" date="2017-02" db="EMBL/GenBank/DDBJ databases">
        <authorList>
            <person name="Varghese N."/>
            <person name="Submissions S."/>
        </authorList>
    </citation>
    <scope>NUCLEOTIDE SEQUENCE [LARGE SCALE GENOMIC DNA]</scope>
    <source>
        <strain evidence="7">DSM 16521</strain>
    </source>
</reference>
<dbReference type="SMART" id="SM00448">
    <property type="entry name" value="REC"/>
    <property type="match status" value="1"/>
</dbReference>